<evidence type="ECO:0000256" key="2">
    <source>
        <dbReference type="SAM" id="Phobius"/>
    </source>
</evidence>
<evidence type="ECO:0000259" key="3">
    <source>
        <dbReference type="Pfam" id="PF09972"/>
    </source>
</evidence>
<feature type="domain" description="Predicted membrane protein YciQ-like C-terminal" evidence="4">
    <location>
        <begin position="476"/>
        <end position="531"/>
    </location>
</feature>
<dbReference type="Pfam" id="PF09972">
    <property type="entry name" value="DUF2207"/>
    <property type="match status" value="1"/>
</dbReference>
<dbReference type="Proteomes" id="UP000243884">
    <property type="component" value="Unassembled WGS sequence"/>
</dbReference>
<evidence type="ECO:0000313" key="5">
    <source>
        <dbReference type="EMBL" id="SMC30153.1"/>
    </source>
</evidence>
<dbReference type="Pfam" id="PF20990">
    <property type="entry name" value="DUF2207_C"/>
    <property type="match status" value="1"/>
</dbReference>
<evidence type="ECO:0000256" key="1">
    <source>
        <dbReference type="SAM" id="Coils"/>
    </source>
</evidence>
<organism evidence="5 6">
    <name type="scientific">Aerococcus suis</name>
    <dbReference type="NCBI Taxonomy" id="371602"/>
    <lineage>
        <taxon>Bacteria</taxon>
        <taxon>Bacillati</taxon>
        <taxon>Bacillota</taxon>
        <taxon>Bacilli</taxon>
        <taxon>Lactobacillales</taxon>
        <taxon>Aerococcaceae</taxon>
        <taxon>Aerococcus</taxon>
    </lineage>
</organism>
<dbReference type="EMBL" id="FWXK01000001">
    <property type="protein sequence ID" value="SMC30153.1"/>
    <property type="molecule type" value="Genomic_DNA"/>
</dbReference>
<evidence type="ECO:0000313" key="6">
    <source>
        <dbReference type="Proteomes" id="UP000243884"/>
    </source>
</evidence>
<reference evidence="6" key="1">
    <citation type="submission" date="2017-04" db="EMBL/GenBank/DDBJ databases">
        <authorList>
            <person name="Varghese N."/>
            <person name="Submissions S."/>
        </authorList>
    </citation>
    <scope>NUCLEOTIDE SEQUENCE [LARGE SCALE GENOMIC DNA]</scope>
    <source>
        <strain evidence="6">DSM 21500</strain>
    </source>
</reference>
<keyword evidence="2" id="KW-0812">Transmembrane</keyword>
<dbReference type="InterPro" id="IPR018702">
    <property type="entry name" value="DUF2207"/>
</dbReference>
<dbReference type="OrthoDB" id="46834at2"/>
<sequence>MVGKLLRKFGRVVVVFLLFIIFIPTIGSANEISNVSVDVQLQSSGTAHIVEKWQADLDEGSELYKPLTLESNQTIENYEVKINGQEMTEVANWDIDGDFDEKAYQYGQHENELNWGISEYGENTYEISYDITNFIAQTSTYQMIYWEFITDEMEPSPENVTLTIHSDKGELTPQDYRLWGVGYQGTAEFTSDGQILAQSSEPFGSSSHLTLLIRLPDGQFPTQFQLDKSFDDYVKEAFEGSHYSFDDYDPDATQEELTNVSEDPMSTGEKLLIGGIGTIGGIGLISAGVVGYNYRKAYKQRKKVYPILEERSKQLSGEYYRELPYPSFELGCILLLTLDDHNTSHGYSEDGSSEITENILTATILWFVFNEYLVMVPGEKHQELQLTGKTDVPETFSRFYKILEAVSDNDGIIKQKRLKKYIERHYQKLESYLDDLEAESQMWMFNHQYLFKQLQAKKKSEESDLDRANSSSVFPLTEEGLVLRDNLVRFYNYLLDYSLLNERSASEVYIWDELMIFAASLGILDEVEKEFTKLYPQYRQESIFINNRGMTFTDYYIISHLMDQSRATGYLKAHPNLSSGSGGSASFGGGGGSFGGGTGGGVR</sequence>
<feature type="transmembrane region" description="Helical" evidence="2">
    <location>
        <begin position="271"/>
        <end position="294"/>
    </location>
</feature>
<feature type="domain" description="DUF2207" evidence="3">
    <location>
        <begin position="31"/>
        <end position="166"/>
    </location>
</feature>
<keyword evidence="2" id="KW-0472">Membrane</keyword>
<dbReference type="InterPro" id="IPR048389">
    <property type="entry name" value="YciQ-like_C"/>
</dbReference>
<proteinExistence type="predicted"/>
<protein>
    <submittedName>
        <fullName evidence="5">Predicted membrane protein</fullName>
    </submittedName>
</protein>
<feature type="coiled-coil region" evidence="1">
    <location>
        <begin position="419"/>
        <end position="471"/>
    </location>
</feature>
<name>A0A1W1Y1W9_9LACT</name>
<keyword evidence="6" id="KW-1185">Reference proteome</keyword>
<dbReference type="AlphaFoldDB" id="A0A1W1Y1W9"/>
<dbReference type="STRING" id="371602.SAMN04487984_0055"/>
<dbReference type="RefSeq" id="WP_084097679.1">
    <property type="nucleotide sequence ID" value="NZ_FWXK01000001.1"/>
</dbReference>
<keyword evidence="2" id="KW-1133">Transmembrane helix</keyword>
<keyword evidence="1" id="KW-0175">Coiled coil</keyword>
<evidence type="ECO:0000259" key="4">
    <source>
        <dbReference type="Pfam" id="PF20990"/>
    </source>
</evidence>
<gene>
    <name evidence="5" type="ORF">SAMN04487984_0055</name>
</gene>
<accession>A0A1W1Y1W9</accession>